<dbReference type="SUPFAM" id="SSF52266">
    <property type="entry name" value="SGNH hydrolase"/>
    <property type="match status" value="1"/>
</dbReference>
<keyword evidence="4" id="KW-1185">Reference proteome</keyword>
<feature type="transmembrane region" description="Helical" evidence="2">
    <location>
        <begin position="20"/>
        <end position="39"/>
    </location>
</feature>
<accession>A0AAD5KC79</accession>
<evidence type="ECO:0000256" key="2">
    <source>
        <dbReference type="SAM" id="Phobius"/>
    </source>
</evidence>
<dbReference type="Proteomes" id="UP001209540">
    <property type="component" value="Unassembled WGS sequence"/>
</dbReference>
<proteinExistence type="predicted"/>
<protein>
    <submittedName>
        <fullName evidence="3">Uncharacterized protein</fullName>
    </submittedName>
</protein>
<dbReference type="AlphaFoldDB" id="A0AAD5KC79"/>
<comment type="caution">
    <text evidence="3">The sequence shown here is derived from an EMBL/GenBank/DDBJ whole genome shotgun (WGS) entry which is preliminary data.</text>
</comment>
<keyword evidence="2" id="KW-0812">Transmembrane</keyword>
<dbReference type="EMBL" id="JAIXMP010000011">
    <property type="protein sequence ID" value="KAI9265264.1"/>
    <property type="molecule type" value="Genomic_DNA"/>
</dbReference>
<gene>
    <name evidence="3" type="ORF">BDA99DRAFT_559325</name>
</gene>
<reference evidence="3" key="1">
    <citation type="journal article" date="2022" name="IScience">
        <title>Evolution of zygomycete secretomes and the origins of terrestrial fungal ecologies.</title>
        <authorList>
            <person name="Chang Y."/>
            <person name="Wang Y."/>
            <person name="Mondo S."/>
            <person name="Ahrendt S."/>
            <person name="Andreopoulos W."/>
            <person name="Barry K."/>
            <person name="Beard J."/>
            <person name="Benny G.L."/>
            <person name="Blankenship S."/>
            <person name="Bonito G."/>
            <person name="Cuomo C."/>
            <person name="Desiro A."/>
            <person name="Gervers K.A."/>
            <person name="Hundley H."/>
            <person name="Kuo A."/>
            <person name="LaButti K."/>
            <person name="Lang B.F."/>
            <person name="Lipzen A."/>
            <person name="O'Donnell K."/>
            <person name="Pangilinan J."/>
            <person name="Reynolds N."/>
            <person name="Sandor L."/>
            <person name="Smith M.E."/>
            <person name="Tsang A."/>
            <person name="Grigoriev I.V."/>
            <person name="Stajich J.E."/>
            <person name="Spatafora J.W."/>
        </authorList>
    </citation>
    <scope>NUCLEOTIDE SEQUENCE</scope>
    <source>
        <strain evidence="3">RSA 2281</strain>
    </source>
</reference>
<evidence type="ECO:0000313" key="3">
    <source>
        <dbReference type="EMBL" id="KAI9265264.1"/>
    </source>
</evidence>
<organism evidence="3 4">
    <name type="scientific">Phascolomyces articulosus</name>
    <dbReference type="NCBI Taxonomy" id="60185"/>
    <lineage>
        <taxon>Eukaryota</taxon>
        <taxon>Fungi</taxon>
        <taxon>Fungi incertae sedis</taxon>
        <taxon>Mucoromycota</taxon>
        <taxon>Mucoromycotina</taxon>
        <taxon>Mucoromycetes</taxon>
        <taxon>Mucorales</taxon>
        <taxon>Lichtheimiaceae</taxon>
        <taxon>Phascolomyces</taxon>
    </lineage>
</organism>
<name>A0AAD5KC79_9FUNG</name>
<sequence>MMKKIIGRFGTYNNLIKNWYLIVLFNVLLLLILLGYRYYPMEVLSQLSSSTTTAADAFHITNSNNDTNMTSIHDQDPIAMYRSSIQDNDDYAVEAAMLQLFPSRASDIIRSVEDTRAQFFLFRPFWSWWHSQQTWKQHILSSNISDQHLPEDVVGTGSNPCGSPESLPLSLLRRIVATNLELPSTFNHGNPTRIKEPFLYITRVGTKHICVQAILPEPPVNTTFMMDHYLYQPANEQLSSTSSPWWDSIMVSALNIDTDASMPIHMEPWKGHALLRKEWMKHRGDKPHFMLELESMMHERRTIHVYEGSIKLLDPGRYHFDARIEYQEAKWNFEKGPIVPYRPQQIMHIYPEDYIDVPIQHSYEDNEKDDNEYSLLRHIVKQHMELPYCTRTDLSGRWLPSAVLSATEEPAALDIRNKFWAPYNCRLRRISYQDFGACLEKKYPHGIDAFGDSNTRRMIKKIITHGRWCDDWSFVANTFGKPNEQIGSARNDNHPPPKNQSTDPLNWDYIGDELQLRACYCEDYKEPGWNKEWFDVEKRKMLVWVGNQTNGVHLRSYKWDGLTYLNNPSWNTSFNQTAIRQHAPGDVAIVSIGNWDAAFMTVEQFQKELDELVDLIHRRYRYSTLVIYRTPQYYCCRVDATDRYRHISGQRVQLFDQLAREQFQQRIHNLMIWDTFTMGESRNWDEKQASNGCASNHVSADVVEVENQVLMNALCNAK</sequence>
<keyword evidence="2" id="KW-0472">Membrane</keyword>
<evidence type="ECO:0000256" key="1">
    <source>
        <dbReference type="SAM" id="MobiDB-lite"/>
    </source>
</evidence>
<reference evidence="3" key="2">
    <citation type="submission" date="2023-02" db="EMBL/GenBank/DDBJ databases">
        <authorList>
            <consortium name="DOE Joint Genome Institute"/>
            <person name="Mondo S.J."/>
            <person name="Chang Y."/>
            <person name="Wang Y."/>
            <person name="Ahrendt S."/>
            <person name="Andreopoulos W."/>
            <person name="Barry K."/>
            <person name="Beard J."/>
            <person name="Benny G.L."/>
            <person name="Blankenship S."/>
            <person name="Bonito G."/>
            <person name="Cuomo C."/>
            <person name="Desiro A."/>
            <person name="Gervers K.A."/>
            <person name="Hundley H."/>
            <person name="Kuo A."/>
            <person name="LaButti K."/>
            <person name="Lang B.F."/>
            <person name="Lipzen A."/>
            <person name="O'Donnell K."/>
            <person name="Pangilinan J."/>
            <person name="Reynolds N."/>
            <person name="Sandor L."/>
            <person name="Smith M.W."/>
            <person name="Tsang A."/>
            <person name="Grigoriev I.V."/>
            <person name="Stajich J.E."/>
            <person name="Spatafora J.W."/>
        </authorList>
    </citation>
    <scope>NUCLEOTIDE SEQUENCE</scope>
    <source>
        <strain evidence="3">RSA 2281</strain>
    </source>
</reference>
<evidence type="ECO:0000313" key="4">
    <source>
        <dbReference type="Proteomes" id="UP001209540"/>
    </source>
</evidence>
<keyword evidence="2" id="KW-1133">Transmembrane helix</keyword>
<feature type="region of interest" description="Disordered" evidence="1">
    <location>
        <begin position="484"/>
        <end position="504"/>
    </location>
</feature>